<keyword evidence="2" id="KW-0812">Transmembrane</keyword>
<dbReference type="InterPro" id="IPR050327">
    <property type="entry name" value="Proton-linked_MCT"/>
</dbReference>
<sequence>MDHKNCANVGHSMPLLVSKSKQTEVRKEKPNKESRTILEKDTKIKQQKNAQTMEECELIPPDGKWGWVVLFGATLVNLLVPGTVKSFGVLFVEFLEVFEASPTSAAWIPALCYFLYSSLGPLSSILSLKFSYRTVTIMGGTSAALGMILSYFAESVTYLYFSYGILVGIGAGLAFPPTVYIVTSYFVKLRGVANGICISGSAIGSIILPPLLRFLLECYGHRGAVLLMGGITLNVWVAALLYQPVSQHMLKVSKKITSNDEIREEEEEEDEAIIEIKPKFMISVEDNSSSMYHLNEKETFLENPETCNGFIRSASSAAVPNYRSYGGGRERKITSQGTRNEVRFGSSRNQLSDSLPLHAVPKTNRAMAIYSQSRLPSAKKSRQRSIPRRSPSTSSFQYVSTPFHGSTLTLQPETFASSFSLKAANCLQKQEEQEPVVKQNTFFDISILSDPLYLVILISNSTSAISNTNFIILLPSYAHTLGFNKNQGALLLSIVSALDLVGRIGGSALSDLDIIPKKWYFISGLFFSGLSLSVLPLAETFTLLGVFCGLFGLTSGVYVGVTAVIMADLLGTERLQSSYGISLFVNGLLQLAGPPLIGLWFQSVCTYVPIFTWLGIVLVVGAATWLIVPFIKKRDPVVLKTVVESL</sequence>
<dbReference type="AlphaFoldDB" id="A0AAN7UY87"/>
<evidence type="ECO:0000256" key="2">
    <source>
        <dbReference type="SAM" id="Phobius"/>
    </source>
</evidence>
<feature type="compositionally biased region" description="Basic residues" evidence="1">
    <location>
        <begin position="377"/>
        <end position="387"/>
    </location>
</feature>
<proteinExistence type="predicted"/>
<feature type="transmembrane region" description="Helical" evidence="2">
    <location>
        <begin position="544"/>
        <end position="567"/>
    </location>
</feature>
<feature type="transmembrane region" description="Helical" evidence="2">
    <location>
        <begin position="104"/>
        <end position="128"/>
    </location>
</feature>
<feature type="transmembrane region" description="Helical" evidence="2">
    <location>
        <begin position="159"/>
        <end position="180"/>
    </location>
</feature>
<comment type="caution">
    <text evidence="3">The sequence shown here is derived from an EMBL/GenBank/DDBJ whole genome shotgun (WGS) entry which is preliminary data.</text>
</comment>
<dbReference type="CDD" id="cd17352">
    <property type="entry name" value="MFS_MCT_SLC16"/>
    <property type="match status" value="1"/>
</dbReference>
<evidence type="ECO:0000313" key="3">
    <source>
        <dbReference type="EMBL" id="KAK5639525.1"/>
    </source>
</evidence>
<feature type="transmembrane region" description="Helical" evidence="2">
    <location>
        <begin position="135"/>
        <end position="153"/>
    </location>
</feature>
<name>A0AAN7UY87_9COLE</name>
<dbReference type="FunFam" id="1.20.1250.20:FF:000320">
    <property type="entry name" value="Monocarboxylate transporter"/>
    <property type="match status" value="1"/>
</dbReference>
<feature type="transmembrane region" description="Helical" evidence="2">
    <location>
        <begin position="224"/>
        <end position="245"/>
    </location>
</feature>
<dbReference type="PANTHER" id="PTHR11360">
    <property type="entry name" value="MONOCARBOXYLATE TRANSPORTER"/>
    <property type="match status" value="1"/>
</dbReference>
<protein>
    <submittedName>
        <fullName evidence="3">Uncharacterized protein</fullName>
    </submittedName>
</protein>
<organism evidence="3 4">
    <name type="scientific">Pyrocoelia pectoralis</name>
    <dbReference type="NCBI Taxonomy" id="417401"/>
    <lineage>
        <taxon>Eukaryota</taxon>
        <taxon>Metazoa</taxon>
        <taxon>Ecdysozoa</taxon>
        <taxon>Arthropoda</taxon>
        <taxon>Hexapoda</taxon>
        <taxon>Insecta</taxon>
        <taxon>Pterygota</taxon>
        <taxon>Neoptera</taxon>
        <taxon>Endopterygota</taxon>
        <taxon>Coleoptera</taxon>
        <taxon>Polyphaga</taxon>
        <taxon>Elateriformia</taxon>
        <taxon>Elateroidea</taxon>
        <taxon>Lampyridae</taxon>
        <taxon>Lampyrinae</taxon>
        <taxon>Pyrocoelia</taxon>
    </lineage>
</organism>
<dbReference type="PANTHER" id="PTHR11360:SF293">
    <property type="entry name" value="HERMES, ISOFORM A"/>
    <property type="match status" value="1"/>
</dbReference>
<dbReference type="Gene3D" id="1.20.1250.20">
    <property type="entry name" value="MFS general substrate transporter like domains"/>
    <property type="match status" value="2"/>
</dbReference>
<gene>
    <name evidence="3" type="ORF">RI129_012017</name>
</gene>
<evidence type="ECO:0000256" key="1">
    <source>
        <dbReference type="SAM" id="MobiDB-lite"/>
    </source>
</evidence>
<feature type="region of interest" description="Disordered" evidence="1">
    <location>
        <begin position="373"/>
        <end position="395"/>
    </location>
</feature>
<keyword evidence="2" id="KW-0472">Membrane</keyword>
<keyword evidence="4" id="KW-1185">Reference proteome</keyword>
<reference evidence="3 4" key="1">
    <citation type="journal article" date="2024" name="Insects">
        <title>An Improved Chromosome-Level Genome Assembly of the Firefly Pyrocoelia pectoralis.</title>
        <authorList>
            <person name="Fu X."/>
            <person name="Meyer-Rochow V.B."/>
            <person name="Ballantyne L."/>
            <person name="Zhu X."/>
        </authorList>
    </citation>
    <scope>NUCLEOTIDE SEQUENCE [LARGE SCALE GENOMIC DNA]</scope>
    <source>
        <strain evidence="3">XCY_ONT2</strain>
    </source>
</reference>
<feature type="transmembrane region" description="Helical" evidence="2">
    <location>
        <begin position="519"/>
        <end position="538"/>
    </location>
</feature>
<dbReference type="Proteomes" id="UP001329430">
    <property type="component" value="Chromosome 9"/>
</dbReference>
<dbReference type="InterPro" id="IPR011701">
    <property type="entry name" value="MFS"/>
</dbReference>
<feature type="transmembrane region" description="Helical" evidence="2">
    <location>
        <begin position="192"/>
        <end position="212"/>
    </location>
</feature>
<dbReference type="SUPFAM" id="SSF103473">
    <property type="entry name" value="MFS general substrate transporter"/>
    <property type="match status" value="1"/>
</dbReference>
<feature type="transmembrane region" description="Helical" evidence="2">
    <location>
        <begin position="65"/>
        <end position="84"/>
    </location>
</feature>
<feature type="transmembrane region" description="Helical" evidence="2">
    <location>
        <begin position="579"/>
        <end position="601"/>
    </location>
</feature>
<dbReference type="Pfam" id="PF07690">
    <property type="entry name" value="MFS_1"/>
    <property type="match status" value="2"/>
</dbReference>
<dbReference type="InterPro" id="IPR036259">
    <property type="entry name" value="MFS_trans_sf"/>
</dbReference>
<feature type="transmembrane region" description="Helical" evidence="2">
    <location>
        <begin position="607"/>
        <end position="631"/>
    </location>
</feature>
<dbReference type="GO" id="GO:0008028">
    <property type="term" value="F:monocarboxylic acid transmembrane transporter activity"/>
    <property type="evidence" value="ECO:0007669"/>
    <property type="project" value="TreeGrafter"/>
</dbReference>
<dbReference type="EMBL" id="JAVRBK010000009">
    <property type="protein sequence ID" value="KAK5639525.1"/>
    <property type="molecule type" value="Genomic_DNA"/>
</dbReference>
<keyword evidence="2" id="KW-1133">Transmembrane helix</keyword>
<evidence type="ECO:0000313" key="4">
    <source>
        <dbReference type="Proteomes" id="UP001329430"/>
    </source>
</evidence>
<accession>A0AAN7UY87</accession>